<comment type="caution">
    <text evidence="1">The sequence shown here is derived from an EMBL/GenBank/DDBJ whole genome shotgun (WGS) entry which is preliminary data.</text>
</comment>
<evidence type="ECO:0000313" key="1">
    <source>
        <dbReference type="EMBL" id="KII75080.1"/>
    </source>
</evidence>
<protein>
    <submittedName>
        <fullName evidence="1">Uncharacterized protein</fullName>
    </submittedName>
</protein>
<name>A0A0C2NFE3_THEKT</name>
<reference evidence="1 2" key="1">
    <citation type="journal article" date="2014" name="Genome Biol. Evol.">
        <title>The genome of the myxosporean Thelohanellus kitauei shows adaptations to nutrient acquisition within its fish host.</title>
        <authorList>
            <person name="Yang Y."/>
            <person name="Xiong J."/>
            <person name="Zhou Z."/>
            <person name="Huo F."/>
            <person name="Miao W."/>
            <person name="Ran C."/>
            <person name="Liu Y."/>
            <person name="Zhang J."/>
            <person name="Feng J."/>
            <person name="Wang M."/>
            <person name="Wang M."/>
            <person name="Wang L."/>
            <person name="Yao B."/>
        </authorList>
    </citation>
    <scope>NUCLEOTIDE SEQUENCE [LARGE SCALE GENOMIC DNA]</scope>
    <source>
        <strain evidence="1">Wuqing</strain>
    </source>
</reference>
<accession>A0A0C2NFE3</accession>
<dbReference type="Proteomes" id="UP000031668">
    <property type="component" value="Unassembled WGS sequence"/>
</dbReference>
<evidence type="ECO:0000313" key="2">
    <source>
        <dbReference type="Proteomes" id="UP000031668"/>
    </source>
</evidence>
<keyword evidence="2" id="KW-1185">Reference proteome</keyword>
<dbReference type="AlphaFoldDB" id="A0A0C2NFE3"/>
<dbReference type="EMBL" id="JWZT01000046">
    <property type="protein sequence ID" value="KII75080.1"/>
    <property type="molecule type" value="Genomic_DNA"/>
</dbReference>
<proteinExistence type="predicted"/>
<sequence>MENMLEPYNINRMFPMIVDMVNRDIHYYSDDTLSVYIHNRYKLNKREKYKFGFNISSMEIDHYLDLMLILDTKNNLFALCLKTNFLKLLSRNVTDFQYSHHNLYGLNKTRSASFTKPSQLCFYRFDSHIECLKTDLAVKKFVYYVDYKYFVLLLKNQTLIVYEGRDIIFRVKKQACLDAIK</sequence>
<organism evidence="1 2">
    <name type="scientific">Thelohanellus kitauei</name>
    <name type="common">Myxosporean</name>
    <dbReference type="NCBI Taxonomy" id="669202"/>
    <lineage>
        <taxon>Eukaryota</taxon>
        <taxon>Metazoa</taxon>
        <taxon>Cnidaria</taxon>
        <taxon>Myxozoa</taxon>
        <taxon>Myxosporea</taxon>
        <taxon>Bivalvulida</taxon>
        <taxon>Platysporina</taxon>
        <taxon>Myxobolidae</taxon>
        <taxon>Thelohanellus</taxon>
    </lineage>
</organism>
<gene>
    <name evidence="1" type="ORF">RF11_03152</name>
</gene>